<protein>
    <submittedName>
        <fullName evidence="1">Uncharacterized protein</fullName>
    </submittedName>
</protein>
<accession>A0A7R9HPV4</accession>
<sequence length="145" mass="16381">MCITLCFFYSGKARKGDGNDLTPNPRKLCSIGRELDKLGRIINDMTPVSEACRLKKKAQHEANKIKLDGLEHEHRRLNNGIFQIKQVLVAKFTTDEPDHQELNRRIEKAYKSGSKVKIAGHTTEFVNRVLEKVKSGAPIGPLEEL</sequence>
<proteinExistence type="predicted"/>
<dbReference type="EMBL" id="OB794355">
    <property type="protein sequence ID" value="CAD7430127.1"/>
    <property type="molecule type" value="Genomic_DNA"/>
</dbReference>
<dbReference type="PANTHER" id="PTHR21552:SF2">
    <property type="entry name" value="CREB3 REGULATORY FACTOR"/>
    <property type="match status" value="1"/>
</dbReference>
<dbReference type="InterPro" id="IPR039165">
    <property type="entry name" value="CREBRF"/>
</dbReference>
<gene>
    <name evidence="1" type="ORF">TMSB3V08_LOCUS6894</name>
</gene>
<evidence type="ECO:0000313" key="1">
    <source>
        <dbReference type="EMBL" id="CAD7430127.1"/>
    </source>
</evidence>
<name>A0A7R9HPV4_9NEOP</name>
<dbReference type="GO" id="GO:0005634">
    <property type="term" value="C:nucleus"/>
    <property type="evidence" value="ECO:0007669"/>
    <property type="project" value="TreeGrafter"/>
</dbReference>
<dbReference type="GO" id="GO:0006986">
    <property type="term" value="P:response to unfolded protein"/>
    <property type="evidence" value="ECO:0007669"/>
    <property type="project" value="InterPro"/>
</dbReference>
<reference evidence="1" key="1">
    <citation type="submission" date="2020-11" db="EMBL/GenBank/DDBJ databases">
        <authorList>
            <person name="Tran Van P."/>
        </authorList>
    </citation>
    <scope>NUCLEOTIDE SEQUENCE</scope>
</reference>
<dbReference type="GO" id="GO:0000977">
    <property type="term" value="F:RNA polymerase II transcription regulatory region sequence-specific DNA binding"/>
    <property type="evidence" value="ECO:0007669"/>
    <property type="project" value="TreeGrafter"/>
</dbReference>
<organism evidence="1">
    <name type="scientific">Timema monikensis</name>
    <dbReference type="NCBI Taxonomy" id="170555"/>
    <lineage>
        <taxon>Eukaryota</taxon>
        <taxon>Metazoa</taxon>
        <taxon>Ecdysozoa</taxon>
        <taxon>Arthropoda</taxon>
        <taxon>Hexapoda</taxon>
        <taxon>Insecta</taxon>
        <taxon>Pterygota</taxon>
        <taxon>Neoptera</taxon>
        <taxon>Polyneoptera</taxon>
        <taxon>Phasmatodea</taxon>
        <taxon>Timematodea</taxon>
        <taxon>Timematoidea</taxon>
        <taxon>Timematidae</taxon>
        <taxon>Timema</taxon>
    </lineage>
</organism>
<dbReference type="PANTHER" id="PTHR21552">
    <property type="entry name" value="ADULT RETINA PROTEIN"/>
    <property type="match status" value="1"/>
</dbReference>
<dbReference type="GO" id="GO:0000981">
    <property type="term" value="F:DNA-binding transcription factor activity, RNA polymerase II-specific"/>
    <property type="evidence" value="ECO:0007669"/>
    <property type="project" value="TreeGrafter"/>
</dbReference>
<dbReference type="AlphaFoldDB" id="A0A7R9HPV4"/>